<evidence type="ECO:0008006" key="6">
    <source>
        <dbReference type="Google" id="ProtNLM"/>
    </source>
</evidence>
<organism evidence="4 5">
    <name type="scientific">Eruca vesicaria subsp. sativa</name>
    <name type="common">Garden rocket</name>
    <name type="synonym">Eruca sativa</name>
    <dbReference type="NCBI Taxonomy" id="29727"/>
    <lineage>
        <taxon>Eukaryota</taxon>
        <taxon>Viridiplantae</taxon>
        <taxon>Streptophyta</taxon>
        <taxon>Embryophyta</taxon>
        <taxon>Tracheophyta</taxon>
        <taxon>Spermatophyta</taxon>
        <taxon>Magnoliopsida</taxon>
        <taxon>eudicotyledons</taxon>
        <taxon>Gunneridae</taxon>
        <taxon>Pentapetalae</taxon>
        <taxon>rosids</taxon>
        <taxon>malvids</taxon>
        <taxon>Brassicales</taxon>
        <taxon>Brassicaceae</taxon>
        <taxon>Brassiceae</taxon>
        <taxon>Eruca</taxon>
    </lineage>
</organism>
<keyword evidence="5" id="KW-1185">Reference proteome</keyword>
<evidence type="ECO:0000313" key="4">
    <source>
        <dbReference type="EMBL" id="CAH8316924.1"/>
    </source>
</evidence>
<keyword evidence="3" id="KW-0012">Acyltransferase</keyword>
<dbReference type="PANTHER" id="PTHR31623:SF47">
    <property type="entry name" value="BAHD ACYLTRANSFERASE"/>
    <property type="match status" value="1"/>
</dbReference>
<dbReference type="Proteomes" id="UP001642260">
    <property type="component" value="Unassembled WGS sequence"/>
</dbReference>
<protein>
    <recommendedName>
        <fullName evidence="6">BAHD acyltransferase</fullName>
    </recommendedName>
</protein>
<dbReference type="Gene3D" id="3.30.559.10">
    <property type="entry name" value="Chloramphenicol acetyltransferase-like domain"/>
    <property type="match status" value="2"/>
</dbReference>
<dbReference type="EMBL" id="CAKOAT010085154">
    <property type="protein sequence ID" value="CAH8316924.1"/>
    <property type="molecule type" value="Genomic_DNA"/>
</dbReference>
<dbReference type="Pfam" id="PF02458">
    <property type="entry name" value="Transferase"/>
    <property type="match status" value="1"/>
</dbReference>
<reference evidence="4 5" key="1">
    <citation type="submission" date="2022-03" db="EMBL/GenBank/DDBJ databases">
        <authorList>
            <person name="Macdonald S."/>
            <person name="Ahmed S."/>
            <person name="Newling K."/>
        </authorList>
    </citation>
    <scope>NUCLEOTIDE SEQUENCE [LARGE SCALE GENOMIC DNA]</scope>
</reference>
<dbReference type="PANTHER" id="PTHR31623">
    <property type="entry name" value="F21J9.9"/>
    <property type="match status" value="1"/>
</dbReference>
<sequence>MKVKLEVTGREVIKPSSPSPHERLQLSLLDLSCPAIYVATTFFYKSITGEKESPENISQRLKTSLSETLSRFYPLAGRQEGVSIRCNDEGVIFTEARTNLLLSDFLRNLSTDSLAAFLPENEEGESAGTWPLLRVKVSFFGSGSGVAVTVGISHQICDASSLLTFVQSWAGTTKGTTTTCTPHFAGATIYPPPDKSFKSPCIDDLYELQGKCVTNRLVFKASKIAELKRKAVSESVVLPSRVEAIMSLIWRCAVKAARSNSVSPKSTVMTQAMDLRLRIPSNVLPQDSMGNLQTCFFLKRGVESELEIKQLVVDFRKAKEEINHMIKENLQGCDNDTANITTTTLSQNLLSVMGSFMSECFKPDIDLYTMSSWCKKPFYEVDFGWGNPVWMGPASHTIYDNVVFVVLMDSKDGQDVEAWVGLPEQDMPVFLCEQDLLAYAVLNPPVLI</sequence>
<name>A0ABC8JCR5_ERUVS</name>
<gene>
    <name evidence="4" type="ORF">ERUC_LOCUS7795</name>
</gene>
<evidence type="ECO:0000256" key="2">
    <source>
        <dbReference type="ARBA" id="ARBA00022679"/>
    </source>
</evidence>
<proteinExistence type="inferred from homology"/>
<comment type="similarity">
    <text evidence="1">Belongs to the plant acyltransferase family.</text>
</comment>
<keyword evidence="2" id="KW-0808">Transferase</keyword>
<comment type="caution">
    <text evidence="4">The sequence shown here is derived from an EMBL/GenBank/DDBJ whole genome shotgun (WGS) entry which is preliminary data.</text>
</comment>
<dbReference type="AlphaFoldDB" id="A0ABC8JCR5"/>
<evidence type="ECO:0000256" key="3">
    <source>
        <dbReference type="ARBA" id="ARBA00023315"/>
    </source>
</evidence>
<dbReference type="InterPro" id="IPR023213">
    <property type="entry name" value="CAT-like_dom_sf"/>
</dbReference>
<accession>A0ABC8JCR5</accession>
<evidence type="ECO:0000313" key="5">
    <source>
        <dbReference type="Proteomes" id="UP001642260"/>
    </source>
</evidence>
<evidence type="ECO:0000256" key="1">
    <source>
        <dbReference type="ARBA" id="ARBA00009861"/>
    </source>
</evidence>
<dbReference type="GO" id="GO:0016746">
    <property type="term" value="F:acyltransferase activity"/>
    <property type="evidence" value="ECO:0007669"/>
    <property type="project" value="UniProtKB-KW"/>
</dbReference>